<dbReference type="RefSeq" id="WP_306410417.1">
    <property type="nucleotide sequence ID" value="NZ_JANFPI010000002.1"/>
</dbReference>
<reference evidence="2" key="1">
    <citation type="submission" date="2022-07" db="EMBL/GenBank/DDBJ databases">
        <title>Ectorhizobium quercum gen.nov., sp. nov.</title>
        <authorList>
            <person name="Ma T."/>
            <person name="Li Y."/>
        </authorList>
    </citation>
    <scope>NUCLEOTIDE SEQUENCE</scope>
    <source>
        <strain evidence="2">BDR2-2</strain>
    </source>
</reference>
<accession>A0AAE3MYH3</accession>
<name>A0AAE3MYH3_9HYPH</name>
<keyword evidence="1" id="KW-0812">Transmembrane</keyword>
<evidence type="ECO:0000313" key="2">
    <source>
        <dbReference type="EMBL" id="MCX8996631.1"/>
    </source>
</evidence>
<dbReference type="Proteomes" id="UP001208771">
    <property type="component" value="Unassembled WGS sequence"/>
</dbReference>
<gene>
    <name evidence="2" type="ORF">NOF55_05890</name>
</gene>
<keyword evidence="1" id="KW-0472">Membrane</keyword>
<evidence type="ECO:0000256" key="1">
    <source>
        <dbReference type="SAM" id="Phobius"/>
    </source>
</evidence>
<dbReference type="AlphaFoldDB" id="A0AAE3MYH3"/>
<dbReference type="PANTHER" id="PTHR38598:SF1">
    <property type="entry name" value="INNER MEMBRANE PROTEIN YJCH"/>
    <property type="match status" value="1"/>
</dbReference>
<feature type="transmembrane region" description="Helical" evidence="1">
    <location>
        <begin position="24"/>
        <end position="50"/>
    </location>
</feature>
<dbReference type="InterPro" id="IPR052959">
    <property type="entry name" value="Inner_membrane_assoc"/>
</dbReference>
<dbReference type="Pfam" id="PF04341">
    <property type="entry name" value="DUF485"/>
    <property type="match status" value="1"/>
</dbReference>
<proteinExistence type="predicted"/>
<feature type="transmembrane region" description="Helical" evidence="1">
    <location>
        <begin position="62"/>
        <end position="83"/>
    </location>
</feature>
<organism evidence="2 3">
    <name type="scientific">Ectorhizobium quercum</name>
    <dbReference type="NCBI Taxonomy" id="2965071"/>
    <lineage>
        <taxon>Bacteria</taxon>
        <taxon>Pseudomonadati</taxon>
        <taxon>Pseudomonadota</taxon>
        <taxon>Alphaproteobacteria</taxon>
        <taxon>Hyphomicrobiales</taxon>
        <taxon>Rhizobiaceae</taxon>
        <taxon>Ectorhizobium</taxon>
    </lineage>
</organism>
<evidence type="ECO:0000313" key="3">
    <source>
        <dbReference type="Proteomes" id="UP001208771"/>
    </source>
</evidence>
<protein>
    <submittedName>
        <fullName evidence="2">DUF485 domain-containing protein</fullName>
    </submittedName>
</protein>
<dbReference type="EMBL" id="JANFPI010000002">
    <property type="protein sequence ID" value="MCX8996631.1"/>
    <property type="molecule type" value="Genomic_DNA"/>
</dbReference>
<dbReference type="GO" id="GO:0005886">
    <property type="term" value="C:plasma membrane"/>
    <property type="evidence" value="ECO:0007669"/>
    <property type="project" value="TreeGrafter"/>
</dbReference>
<keyword evidence="3" id="KW-1185">Reference proteome</keyword>
<sequence>MQPAYEKIASDPRFAELVSRRNRFAVSLSFIVLAVFSAFILVAVAGHGLFSAPLAEGSPWTWGIVGGWLIQIFAFLITGVYTLRANGEFDSLIKSIVVEATG</sequence>
<comment type="caution">
    <text evidence="2">The sequence shown here is derived from an EMBL/GenBank/DDBJ whole genome shotgun (WGS) entry which is preliminary data.</text>
</comment>
<dbReference type="InterPro" id="IPR007436">
    <property type="entry name" value="DUF485"/>
</dbReference>
<dbReference type="PANTHER" id="PTHR38598">
    <property type="entry name" value="INNER MEMBRANE PROTEIN YJCH"/>
    <property type="match status" value="1"/>
</dbReference>
<keyword evidence="1" id="KW-1133">Transmembrane helix</keyword>